<sequence length="144" mass="15940">MEIDEARMEVLSEQECLKLLGSVAVGRVVYTVRALPAVQPVNFVVDSGGVVFRTGEGTKFALAVRGAIVAFEADEFDLENRTGWDVTVTGHAREIHDPQEVARLRQVLRPWAPGVKEHFIRIAPEIVTGRRLVRPAVEAPAEER</sequence>
<evidence type="ECO:0000313" key="2">
    <source>
        <dbReference type="EMBL" id="KWX04765.1"/>
    </source>
</evidence>
<reference evidence="2 4" key="1">
    <citation type="submission" date="2015-02" db="EMBL/GenBank/DDBJ databases">
        <title>Physiological reanalysis, assessment of diazotrophy, and genome sequences of multiple isolates of Streptomyces thermoautotrophicus.</title>
        <authorList>
            <person name="MacKellar D.C."/>
            <person name="Lieber L."/>
            <person name="Norman J."/>
            <person name="Bolger A."/>
            <person name="Tobin C."/>
            <person name="Murray J.W."/>
            <person name="Prell J."/>
        </authorList>
    </citation>
    <scope>NUCLEOTIDE SEQUENCE [LARGE SCALE GENOMIC DNA]</scope>
    <source>
        <strain evidence="2 4">UBT1</strain>
    </source>
</reference>
<dbReference type="InterPro" id="IPR012349">
    <property type="entry name" value="Split_barrel_FMN-bd"/>
</dbReference>
<keyword evidence="3" id="KW-1185">Reference proteome</keyword>
<dbReference type="Proteomes" id="UP000070188">
    <property type="component" value="Unassembled WGS sequence"/>
</dbReference>
<dbReference type="PATRIC" id="fig|1469144.10.peg.2328"/>
<reference evidence="1" key="3">
    <citation type="submission" date="2015-04" db="EMBL/GenBank/DDBJ databases">
        <title>Physiological reanalysis, assessment of diazotrophy, and genome sequences of multiple isolates of Streptomyces thermoautotrophicus.</title>
        <authorList>
            <person name="MacKellar D.C."/>
            <person name="Lieber L."/>
            <person name="Norman J."/>
            <person name="Bolger A."/>
            <person name="Tobin C."/>
            <person name="Murray J.W."/>
            <person name="Woodward J."/>
            <person name="Friesen M."/>
            <person name="Prell J."/>
        </authorList>
    </citation>
    <scope>NUCLEOTIDE SEQUENCE [LARGE SCALE GENOMIC DNA]</scope>
    <source>
        <strain evidence="1">H1</strain>
    </source>
</reference>
<dbReference type="SUPFAM" id="SSF50475">
    <property type="entry name" value="FMN-binding split barrel"/>
    <property type="match status" value="1"/>
</dbReference>
<protein>
    <submittedName>
        <fullName evidence="2">Pyridoxamine 5'-phosphate oxidase</fullName>
    </submittedName>
</protein>
<dbReference type="Gene3D" id="2.30.110.10">
    <property type="entry name" value="Electron Transport, Fmn-binding Protein, Chain A"/>
    <property type="match status" value="1"/>
</dbReference>
<name>A0A132MTG4_9ACTN</name>
<dbReference type="EMBL" id="JYIJ01000014">
    <property type="protein sequence ID" value="KWX04765.1"/>
    <property type="molecule type" value="Genomic_DNA"/>
</dbReference>
<evidence type="ECO:0000313" key="4">
    <source>
        <dbReference type="Proteomes" id="UP000070659"/>
    </source>
</evidence>
<evidence type="ECO:0000313" key="3">
    <source>
        <dbReference type="Proteomes" id="UP000070188"/>
    </source>
</evidence>
<reference evidence="3" key="2">
    <citation type="submission" date="2015-04" db="EMBL/GenBank/DDBJ databases">
        <title>Physiological reanalysis, assessment of diazotrophy, and genome sequences of multiple isolates of Streptomyces thermoautotrophicus.</title>
        <authorList>
            <person name="MacKellar D.C."/>
            <person name="Lieber L."/>
            <person name="Norman J."/>
            <person name="Bolger A."/>
            <person name="Tobin C."/>
            <person name="Murray J.W."/>
            <person name="Chang R."/>
            <person name="Ford T."/>
            <person name="Nguyen P.Q."/>
            <person name="Woodward J."/>
            <person name="Permingeat H."/>
            <person name="Joshi N.S."/>
            <person name="Silver P.A."/>
            <person name="Usadel B."/>
            <person name="Rutherford A.W."/>
            <person name="Friesen M."/>
            <person name="Prell J."/>
        </authorList>
    </citation>
    <scope>NUCLEOTIDE SEQUENCE [LARGE SCALE GENOMIC DNA]</scope>
    <source>
        <strain evidence="3">H1</strain>
    </source>
</reference>
<dbReference type="RefSeq" id="WP_066887341.1">
    <property type="nucleotide sequence ID" value="NZ_JYIJ01000014.1"/>
</dbReference>
<dbReference type="AlphaFoldDB" id="A0A132MTG4"/>
<comment type="caution">
    <text evidence="1">The sequence shown here is derived from an EMBL/GenBank/DDBJ whole genome shotgun (WGS) entry which is preliminary data.</text>
</comment>
<organism evidence="1 3">
    <name type="scientific">Carbonactinospora thermoautotrophica</name>
    <dbReference type="NCBI Taxonomy" id="1469144"/>
    <lineage>
        <taxon>Bacteria</taxon>
        <taxon>Bacillati</taxon>
        <taxon>Actinomycetota</taxon>
        <taxon>Actinomycetes</taxon>
        <taxon>Kitasatosporales</taxon>
        <taxon>Carbonactinosporaceae</taxon>
        <taxon>Carbonactinospora</taxon>
    </lineage>
</organism>
<evidence type="ECO:0000313" key="1">
    <source>
        <dbReference type="EMBL" id="KWX01119.1"/>
    </source>
</evidence>
<dbReference type="InterPro" id="IPR024747">
    <property type="entry name" value="Pyridox_Oxase-rel"/>
</dbReference>
<dbReference type="EMBL" id="LAXD01000001">
    <property type="protein sequence ID" value="KWX01119.1"/>
    <property type="molecule type" value="Genomic_DNA"/>
</dbReference>
<dbReference type="Proteomes" id="UP000070659">
    <property type="component" value="Unassembled WGS sequence"/>
</dbReference>
<proteinExistence type="predicted"/>
<gene>
    <name evidence="1" type="ORF">LI90_2147</name>
    <name evidence="2" type="ORF">TH66_06195</name>
</gene>
<dbReference type="OrthoDB" id="3212118at2"/>
<accession>A0A132MTG4</accession>
<dbReference type="Pfam" id="PF12900">
    <property type="entry name" value="Pyridox_ox_2"/>
    <property type="match status" value="1"/>
</dbReference>